<proteinExistence type="predicted"/>
<accession>A0A183CCL8</accession>
<sequence length="101" mass="11653">MKVQDLVLEAMDELFEQSLEGCWFFETAKRMASDFNQSECLETQFEVREWESEFNGEEDTTLPKMREICAQANLRRMAQDEPSGGKQKSAEVVAAIEDNCF</sequence>
<name>A0A183CCL8_GLOPA</name>
<protein>
    <submittedName>
        <fullName evidence="2">HD_domain domain-containing protein</fullName>
    </submittedName>
</protein>
<organism evidence="1 2">
    <name type="scientific">Globodera pallida</name>
    <name type="common">Potato cyst nematode worm</name>
    <name type="synonym">Heterodera pallida</name>
    <dbReference type="NCBI Taxonomy" id="36090"/>
    <lineage>
        <taxon>Eukaryota</taxon>
        <taxon>Metazoa</taxon>
        <taxon>Ecdysozoa</taxon>
        <taxon>Nematoda</taxon>
        <taxon>Chromadorea</taxon>
        <taxon>Rhabditida</taxon>
        <taxon>Tylenchina</taxon>
        <taxon>Tylenchomorpha</taxon>
        <taxon>Tylenchoidea</taxon>
        <taxon>Heteroderidae</taxon>
        <taxon>Heteroderinae</taxon>
        <taxon>Globodera</taxon>
    </lineage>
</organism>
<evidence type="ECO:0000313" key="2">
    <source>
        <dbReference type="WBParaSite" id="GPLIN_001061900"/>
    </source>
</evidence>
<keyword evidence="1" id="KW-1185">Reference proteome</keyword>
<reference evidence="2" key="2">
    <citation type="submission" date="2016-06" db="UniProtKB">
        <authorList>
            <consortium name="WormBaseParasite"/>
        </authorList>
    </citation>
    <scope>IDENTIFICATION</scope>
</reference>
<dbReference type="WBParaSite" id="GPLIN_001061900">
    <property type="protein sequence ID" value="GPLIN_001061900"/>
    <property type="gene ID" value="GPLIN_001061900"/>
</dbReference>
<dbReference type="AlphaFoldDB" id="A0A183CCL8"/>
<evidence type="ECO:0000313" key="1">
    <source>
        <dbReference type="Proteomes" id="UP000050741"/>
    </source>
</evidence>
<reference evidence="1" key="1">
    <citation type="submission" date="2014-05" db="EMBL/GenBank/DDBJ databases">
        <title>The genome and life-stage specific transcriptomes of Globodera pallida elucidate key aspects of plant parasitism by a cyst nematode.</title>
        <authorList>
            <person name="Cotton J.A."/>
            <person name="Lilley C.J."/>
            <person name="Jones L.M."/>
            <person name="Kikuchi T."/>
            <person name="Reid A.J."/>
            <person name="Thorpe P."/>
            <person name="Tsai I.J."/>
            <person name="Beasley H."/>
            <person name="Blok V."/>
            <person name="Cock P.J.A."/>
            <person name="Van den Akker S.E."/>
            <person name="Holroyd N."/>
            <person name="Hunt M."/>
            <person name="Mantelin S."/>
            <person name="Naghra H."/>
            <person name="Pain A."/>
            <person name="Palomares-Rius J.E."/>
            <person name="Zarowiecki M."/>
            <person name="Berriman M."/>
            <person name="Jones J.T."/>
            <person name="Urwin P.E."/>
        </authorList>
    </citation>
    <scope>NUCLEOTIDE SEQUENCE [LARGE SCALE GENOMIC DNA]</scope>
    <source>
        <strain evidence="1">Lindley</strain>
    </source>
</reference>
<dbReference type="Proteomes" id="UP000050741">
    <property type="component" value="Unassembled WGS sequence"/>
</dbReference>